<dbReference type="Pfam" id="PF10612">
    <property type="entry name" value="Spore-coat_CotZ"/>
    <property type="match status" value="1"/>
</dbReference>
<evidence type="ECO:0008006" key="3">
    <source>
        <dbReference type="Google" id="ProtNLM"/>
    </source>
</evidence>
<name>A0A220TZ84_9BACI</name>
<keyword evidence="2" id="KW-1185">Reference proteome</keyword>
<gene>
    <name evidence="1" type="ORF">CFK37_02205</name>
</gene>
<organism evidence="1 2">
    <name type="scientific">Virgibacillus phasianinus</name>
    <dbReference type="NCBI Taxonomy" id="2017483"/>
    <lineage>
        <taxon>Bacteria</taxon>
        <taxon>Bacillati</taxon>
        <taxon>Bacillota</taxon>
        <taxon>Bacilli</taxon>
        <taxon>Bacillales</taxon>
        <taxon>Bacillaceae</taxon>
        <taxon>Virgibacillus</taxon>
    </lineage>
</organism>
<accession>A0A220TZ84</accession>
<proteinExistence type="predicted"/>
<sequence>MGCNKHKETVKPKPTSDDCLSNEVRNIIKAQNEMFNDGCASCDRSIQQLRGKETKLGPLNNTIPFILYCAGTCEPFIGSGVFKASEEDTDGKAFFGCVETPIFRAKQFVKNSDCCVKLELLLPVSDGCEVRSCDDVSKICPFFPEDDPITDFIATGICLTVNLRHFLGITCLDPICPIL</sequence>
<evidence type="ECO:0000313" key="1">
    <source>
        <dbReference type="EMBL" id="ASK61092.1"/>
    </source>
</evidence>
<dbReference type="AlphaFoldDB" id="A0A220TZ84"/>
<dbReference type="InterPro" id="IPR019593">
    <property type="entry name" value="Spore_coat_protein_Z/Y"/>
</dbReference>
<dbReference type="RefSeq" id="WP_089060369.1">
    <property type="nucleotide sequence ID" value="NZ_CP022315.1"/>
</dbReference>
<dbReference type="Proteomes" id="UP000198312">
    <property type="component" value="Chromosome"/>
</dbReference>
<dbReference type="KEGG" id="vil:CFK37_02205"/>
<protein>
    <recommendedName>
        <fullName evidence="3">Spore coat protein</fullName>
    </recommendedName>
</protein>
<dbReference type="OrthoDB" id="1655185at2"/>
<reference evidence="1 2" key="1">
    <citation type="submission" date="2017-07" db="EMBL/GenBank/DDBJ databases">
        <title>Virgibacillus sp. LM2416.</title>
        <authorList>
            <person name="Tak E.J."/>
            <person name="Bae J.-W."/>
        </authorList>
    </citation>
    <scope>NUCLEOTIDE SEQUENCE [LARGE SCALE GENOMIC DNA]</scope>
    <source>
        <strain evidence="1 2">LM2416</strain>
    </source>
</reference>
<evidence type="ECO:0000313" key="2">
    <source>
        <dbReference type="Proteomes" id="UP000198312"/>
    </source>
</evidence>
<dbReference type="EMBL" id="CP022315">
    <property type="protein sequence ID" value="ASK61092.1"/>
    <property type="molecule type" value="Genomic_DNA"/>
</dbReference>